<evidence type="ECO:0000313" key="5">
    <source>
        <dbReference type="Proteomes" id="UP000000226"/>
    </source>
</evidence>
<organism evidence="4 5">
    <name type="scientific">Phaseolus vulgaris</name>
    <name type="common">Kidney bean</name>
    <name type="synonym">French bean</name>
    <dbReference type="NCBI Taxonomy" id="3885"/>
    <lineage>
        <taxon>Eukaryota</taxon>
        <taxon>Viridiplantae</taxon>
        <taxon>Streptophyta</taxon>
        <taxon>Embryophyta</taxon>
        <taxon>Tracheophyta</taxon>
        <taxon>Spermatophyta</taxon>
        <taxon>Magnoliopsida</taxon>
        <taxon>eudicotyledons</taxon>
        <taxon>Gunneridae</taxon>
        <taxon>Pentapetalae</taxon>
        <taxon>rosids</taxon>
        <taxon>fabids</taxon>
        <taxon>Fabales</taxon>
        <taxon>Fabaceae</taxon>
        <taxon>Papilionoideae</taxon>
        <taxon>50 kb inversion clade</taxon>
        <taxon>NPAAA clade</taxon>
        <taxon>indigoferoid/millettioid clade</taxon>
        <taxon>Phaseoleae</taxon>
        <taxon>Phaseolus</taxon>
    </lineage>
</organism>
<dbReference type="Pfam" id="PF13962">
    <property type="entry name" value="PGG"/>
    <property type="match status" value="1"/>
</dbReference>
<feature type="transmembrane region" description="Helical" evidence="2">
    <location>
        <begin position="207"/>
        <end position="225"/>
    </location>
</feature>
<evidence type="ECO:0000313" key="4">
    <source>
        <dbReference type="EMBL" id="ESW05231.1"/>
    </source>
</evidence>
<dbReference type="EMBL" id="CM002298">
    <property type="protein sequence ID" value="ESW05231.1"/>
    <property type="molecule type" value="Genomic_DNA"/>
</dbReference>
<evidence type="ECO:0000256" key="2">
    <source>
        <dbReference type="SAM" id="Phobius"/>
    </source>
</evidence>
<keyword evidence="5" id="KW-1185">Reference proteome</keyword>
<evidence type="ECO:0000259" key="3">
    <source>
        <dbReference type="Pfam" id="PF13962"/>
    </source>
</evidence>
<evidence type="ECO:0000256" key="1">
    <source>
        <dbReference type="ARBA" id="ARBA00004202"/>
    </source>
</evidence>
<sequence length="262" mass="29965">MILKPSFSWKFNPQGLRPIHLAVQNNHTTMRGGLNLLHLASEAGDINLLRVVLKACPDSIKDLTARKETALHLYERFEIFEFLLRWLKTNNVKLQTILNQRDVAMNLLINVMRDFDAANLMDQRAFDIISNREIINNLVRAEARDEIQNAYLIVATLIATSTYQAVLSPPGGFHLIDSAGTNNYSRSRTIKFIQSLGRKISDVKRHLFGVFNCKYVYFLSMMVISPNGGTSILIAYSVLVFLSILIMTFFFKFQNLYNTVRK</sequence>
<dbReference type="GO" id="GO:0005886">
    <property type="term" value="C:plasma membrane"/>
    <property type="evidence" value="ECO:0007669"/>
    <property type="project" value="UniProtKB-SubCell"/>
</dbReference>
<accession>V7AM71</accession>
<dbReference type="SUPFAM" id="SSF48403">
    <property type="entry name" value="Ankyrin repeat"/>
    <property type="match status" value="1"/>
</dbReference>
<dbReference type="InterPro" id="IPR036770">
    <property type="entry name" value="Ankyrin_rpt-contain_sf"/>
</dbReference>
<name>V7AM71_PHAVU</name>
<dbReference type="Proteomes" id="UP000000226">
    <property type="component" value="Chromosome 11"/>
</dbReference>
<keyword evidence="2" id="KW-0472">Membrane</keyword>
<dbReference type="Gramene" id="ESW05231">
    <property type="protein sequence ID" value="ESW05231"/>
    <property type="gene ID" value="PHAVU_011G163200g"/>
</dbReference>
<feature type="domain" description="PGG" evidence="3">
    <location>
        <begin position="145"/>
        <end position="185"/>
    </location>
</feature>
<feature type="transmembrane region" description="Helical" evidence="2">
    <location>
        <begin position="231"/>
        <end position="253"/>
    </location>
</feature>
<dbReference type="OrthoDB" id="1434257at2759"/>
<reference evidence="5" key="1">
    <citation type="journal article" date="2014" name="Nat. Genet.">
        <title>A reference genome for common bean and genome-wide analysis of dual domestications.</title>
        <authorList>
            <person name="Schmutz J."/>
            <person name="McClean P.E."/>
            <person name="Mamidi S."/>
            <person name="Wu G.A."/>
            <person name="Cannon S.B."/>
            <person name="Grimwood J."/>
            <person name="Jenkins J."/>
            <person name="Shu S."/>
            <person name="Song Q."/>
            <person name="Chavarro C."/>
            <person name="Torres-Torres M."/>
            <person name="Geffroy V."/>
            <person name="Moghaddam S.M."/>
            <person name="Gao D."/>
            <person name="Abernathy B."/>
            <person name="Barry K."/>
            <person name="Blair M."/>
            <person name="Brick M.A."/>
            <person name="Chovatia M."/>
            <person name="Gepts P."/>
            <person name="Goodstein D.M."/>
            <person name="Gonzales M."/>
            <person name="Hellsten U."/>
            <person name="Hyten D.L."/>
            <person name="Jia G."/>
            <person name="Kelly J.D."/>
            <person name="Kudrna D."/>
            <person name="Lee R."/>
            <person name="Richard M.M."/>
            <person name="Miklas P.N."/>
            <person name="Osorno J.M."/>
            <person name="Rodrigues J."/>
            <person name="Thareau V."/>
            <person name="Urrea C.A."/>
            <person name="Wang M."/>
            <person name="Yu Y."/>
            <person name="Zhang M."/>
            <person name="Wing R.A."/>
            <person name="Cregan P.B."/>
            <person name="Rokhsar D.S."/>
            <person name="Jackson S.A."/>
        </authorList>
    </citation>
    <scope>NUCLEOTIDE SEQUENCE [LARGE SCALE GENOMIC DNA]</scope>
    <source>
        <strain evidence="5">cv. G19833</strain>
    </source>
</reference>
<proteinExistence type="predicted"/>
<keyword evidence="2" id="KW-1133">Transmembrane helix</keyword>
<dbReference type="InterPro" id="IPR026961">
    <property type="entry name" value="PGG_dom"/>
</dbReference>
<dbReference type="STRING" id="3885.V7AM71"/>
<dbReference type="AlphaFoldDB" id="V7AM71"/>
<dbReference type="PANTHER" id="PTHR24128">
    <property type="entry name" value="HOMEOBOX PROTEIN WARIAI"/>
    <property type="match status" value="1"/>
</dbReference>
<gene>
    <name evidence="4" type="ORF">PHAVU_011G163200g</name>
</gene>
<comment type="subcellular location">
    <subcellularLocation>
        <location evidence="1">Cell membrane</location>
        <topology evidence="1">Peripheral membrane protein</topology>
    </subcellularLocation>
</comment>
<dbReference type="eggNOG" id="KOG0504">
    <property type="taxonomic scope" value="Eukaryota"/>
</dbReference>
<keyword evidence="2" id="KW-0812">Transmembrane</keyword>
<dbReference type="Gene3D" id="1.25.40.20">
    <property type="entry name" value="Ankyrin repeat-containing domain"/>
    <property type="match status" value="1"/>
</dbReference>
<dbReference type="PANTHER" id="PTHR24128:SF24">
    <property type="entry name" value="ANKYRIN REPEAT PROTEIN"/>
    <property type="match status" value="1"/>
</dbReference>
<protein>
    <recommendedName>
        <fullName evidence="3">PGG domain-containing protein</fullName>
    </recommendedName>
</protein>